<proteinExistence type="predicted"/>
<dbReference type="GO" id="GO:0008270">
    <property type="term" value="F:zinc ion binding"/>
    <property type="evidence" value="ECO:0007669"/>
    <property type="project" value="UniProtKB-KW"/>
</dbReference>
<reference evidence="11" key="1">
    <citation type="submission" date="2016-04" db="EMBL/GenBank/DDBJ databases">
        <authorList>
            <person name="Evans L.H."/>
            <person name="Alamgir A."/>
            <person name="Owens N."/>
            <person name="Weber N.D."/>
            <person name="Virtaneva K."/>
            <person name="Barbian K."/>
            <person name="Babar A."/>
            <person name="Rosenke K."/>
        </authorList>
    </citation>
    <scope>NUCLEOTIDE SEQUENCE [LARGE SCALE GENOMIC DNA]</scope>
    <source>
        <strain evidence="11">CBS 101.48</strain>
    </source>
</reference>
<dbReference type="OMA" id="WHPPMMP"/>
<keyword evidence="6" id="KW-0804">Transcription</keyword>
<comment type="subcellular location">
    <subcellularLocation>
        <location evidence="1">Nucleus</location>
    </subcellularLocation>
</comment>
<evidence type="ECO:0000256" key="4">
    <source>
        <dbReference type="ARBA" id="ARBA00022833"/>
    </source>
</evidence>
<feature type="region of interest" description="Disordered" evidence="9">
    <location>
        <begin position="330"/>
        <end position="370"/>
    </location>
</feature>
<evidence type="ECO:0000256" key="8">
    <source>
        <dbReference type="PROSITE-ProRule" id="PRU00094"/>
    </source>
</evidence>
<feature type="domain" description="GATA-type" evidence="10">
    <location>
        <begin position="481"/>
        <end position="528"/>
    </location>
</feature>
<dbReference type="CDD" id="cd00202">
    <property type="entry name" value="ZnF_GATA"/>
    <property type="match status" value="2"/>
</dbReference>
<dbReference type="PROSITE" id="PS50114">
    <property type="entry name" value="GATA_ZN_FINGER_2"/>
    <property type="match status" value="2"/>
</dbReference>
<evidence type="ECO:0000256" key="3">
    <source>
        <dbReference type="ARBA" id="ARBA00022771"/>
    </source>
</evidence>
<dbReference type="GO" id="GO:0000978">
    <property type="term" value="F:RNA polymerase II cis-regulatory region sequence-specific DNA binding"/>
    <property type="evidence" value="ECO:0007669"/>
    <property type="project" value="TreeGrafter"/>
</dbReference>
<dbReference type="AlphaFoldDB" id="A0A168SQQ7"/>
<feature type="compositionally biased region" description="Low complexity" evidence="9">
    <location>
        <begin position="296"/>
        <end position="316"/>
    </location>
</feature>
<feature type="region of interest" description="Disordered" evidence="9">
    <location>
        <begin position="442"/>
        <end position="464"/>
    </location>
</feature>
<evidence type="ECO:0000256" key="6">
    <source>
        <dbReference type="ARBA" id="ARBA00023163"/>
    </source>
</evidence>
<evidence type="ECO:0000256" key="1">
    <source>
        <dbReference type="ARBA" id="ARBA00004123"/>
    </source>
</evidence>
<dbReference type="GO" id="GO:0000981">
    <property type="term" value="F:DNA-binding transcription factor activity, RNA polymerase II-specific"/>
    <property type="evidence" value="ECO:0007669"/>
    <property type="project" value="TreeGrafter"/>
</dbReference>
<keyword evidence="4" id="KW-0862">Zinc</keyword>
<evidence type="ECO:0000256" key="7">
    <source>
        <dbReference type="ARBA" id="ARBA00023242"/>
    </source>
</evidence>
<dbReference type="Pfam" id="PF08550">
    <property type="entry name" value="GATA_AreA"/>
    <property type="match status" value="1"/>
</dbReference>
<dbReference type="GO" id="GO:0000122">
    <property type="term" value="P:negative regulation of transcription by RNA polymerase II"/>
    <property type="evidence" value="ECO:0007669"/>
    <property type="project" value="TreeGrafter"/>
</dbReference>
<keyword evidence="12" id="KW-1185">Reference proteome</keyword>
<feature type="compositionally biased region" description="Low complexity" evidence="9">
    <location>
        <begin position="610"/>
        <end position="633"/>
    </location>
</feature>
<dbReference type="InterPro" id="IPR039355">
    <property type="entry name" value="Transcription_factor_GATA"/>
</dbReference>
<dbReference type="GO" id="GO:0005634">
    <property type="term" value="C:nucleus"/>
    <property type="evidence" value="ECO:0007669"/>
    <property type="project" value="UniProtKB-SubCell"/>
</dbReference>
<evidence type="ECO:0000313" key="12">
    <source>
        <dbReference type="Proteomes" id="UP000078561"/>
    </source>
</evidence>
<dbReference type="Pfam" id="PF00320">
    <property type="entry name" value="GATA"/>
    <property type="match status" value="2"/>
</dbReference>
<dbReference type="STRING" id="4829.A0A168SQQ7"/>
<dbReference type="PRINTS" id="PR00619">
    <property type="entry name" value="GATAZNFINGER"/>
</dbReference>
<feature type="region of interest" description="Disordered" evidence="9">
    <location>
        <begin position="578"/>
        <end position="688"/>
    </location>
</feature>
<dbReference type="GO" id="GO:0045944">
    <property type="term" value="P:positive regulation of transcription by RNA polymerase II"/>
    <property type="evidence" value="ECO:0007669"/>
    <property type="project" value="TreeGrafter"/>
</dbReference>
<dbReference type="PANTHER" id="PTHR10071:SF281">
    <property type="entry name" value="BOX A-BINDING FACTOR-RELATED"/>
    <property type="match status" value="1"/>
</dbReference>
<keyword evidence="5" id="KW-0805">Transcription regulation</keyword>
<evidence type="ECO:0000256" key="9">
    <source>
        <dbReference type="SAM" id="MobiDB-lite"/>
    </source>
</evidence>
<dbReference type="SUPFAM" id="SSF57716">
    <property type="entry name" value="Glucocorticoid receptor-like (DNA-binding domain)"/>
    <property type="match status" value="2"/>
</dbReference>
<feature type="compositionally biased region" description="Basic residues" evidence="9">
    <location>
        <begin position="81"/>
        <end position="92"/>
    </location>
</feature>
<keyword evidence="7" id="KW-0539">Nucleus</keyword>
<dbReference type="InterPro" id="IPR013860">
    <property type="entry name" value="AreA_GATA"/>
</dbReference>
<organism evidence="11">
    <name type="scientific">Absidia glauca</name>
    <name type="common">Pin mould</name>
    <dbReference type="NCBI Taxonomy" id="4829"/>
    <lineage>
        <taxon>Eukaryota</taxon>
        <taxon>Fungi</taxon>
        <taxon>Fungi incertae sedis</taxon>
        <taxon>Mucoromycota</taxon>
        <taxon>Mucoromycotina</taxon>
        <taxon>Mucoromycetes</taxon>
        <taxon>Mucorales</taxon>
        <taxon>Cunninghamellaceae</taxon>
        <taxon>Absidia</taxon>
    </lineage>
</organism>
<dbReference type="SMART" id="SM00401">
    <property type="entry name" value="ZnF_GATA"/>
    <property type="match status" value="2"/>
</dbReference>
<accession>A0A168SQQ7</accession>
<feature type="compositionally biased region" description="Low complexity" evidence="9">
    <location>
        <begin position="95"/>
        <end position="110"/>
    </location>
</feature>
<feature type="compositionally biased region" description="Polar residues" evidence="9">
    <location>
        <begin position="639"/>
        <end position="656"/>
    </location>
</feature>
<feature type="compositionally biased region" description="Basic residues" evidence="9">
    <location>
        <begin position="338"/>
        <end position="351"/>
    </location>
</feature>
<name>A0A168SQQ7_ABSGL</name>
<evidence type="ECO:0000256" key="2">
    <source>
        <dbReference type="ARBA" id="ARBA00022723"/>
    </source>
</evidence>
<evidence type="ECO:0000259" key="10">
    <source>
        <dbReference type="PROSITE" id="PS50114"/>
    </source>
</evidence>
<dbReference type="Proteomes" id="UP000078561">
    <property type="component" value="Unassembled WGS sequence"/>
</dbReference>
<feature type="region of interest" description="Disordered" evidence="9">
    <location>
        <begin position="81"/>
        <end position="110"/>
    </location>
</feature>
<evidence type="ECO:0000313" key="11">
    <source>
        <dbReference type="EMBL" id="SAM08787.1"/>
    </source>
</evidence>
<dbReference type="InParanoid" id="A0A168SQQ7"/>
<dbReference type="OrthoDB" id="515401at2759"/>
<dbReference type="InterPro" id="IPR013088">
    <property type="entry name" value="Znf_NHR/GATA"/>
</dbReference>
<dbReference type="FunFam" id="3.30.50.10:FF:000007">
    <property type="entry name" value="Nitrogen regulatory AreA, N-terminal"/>
    <property type="match status" value="1"/>
</dbReference>
<evidence type="ECO:0000256" key="5">
    <source>
        <dbReference type="ARBA" id="ARBA00023015"/>
    </source>
</evidence>
<dbReference type="EMBL" id="LT554937">
    <property type="protein sequence ID" value="SAM08787.1"/>
    <property type="molecule type" value="Genomic_DNA"/>
</dbReference>
<feature type="region of interest" description="Disordered" evidence="9">
    <location>
        <begin position="163"/>
        <end position="182"/>
    </location>
</feature>
<feature type="region of interest" description="Disordered" evidence="9">
    <location>
        <begin position="289"/>
        <end position="317"/>
    </location>
</feature>
<sequence>MPPIALKIKGNKSFFPLSNLDSEEDLSKTWRVCTKIKDSLENGSRLENLSWRLWHYNEKCNNGTFQSLPKTTAMKLDHHQLKFRPLKNKKKRNNNDSSNTTSQKQQTPTSLPMMMPQEQQQQQPTSPSILYPFNQQQHLANDSNNTEHRLDVGFDQTLAHLQQHQPDGLQSSSSSPSSYLNKQPSLMIDTKQNTNQFMLNQFTSDQTNDSPMVELDSLFGVAFDHGGGFLQQAGNNAGAVDLMMDDSTWNLGSGNTSTSALATTPSFANNNHSSSNHYFTPATSPLESSSYHLPIQTSSSTTHYQQQQQPRSYASSPTIATNYNMSLSMPSSPTSYLPHHHTHHRHHHHHSATSNEAMYVSSSSSMPPPTSTLGSKLFANYALKEDQQQLSHSSSTINLNGDDFSLGNLPGSTNCDLASTPNNTTPAVTPNTTEIDSLHHHSTIPASTTPASPPSHTPSSSSEKVVSTKSHTVPEIADPVCTNCGATSTPLWRRSFEDEVLCNACGLYEKLHNTPRPKTLKPHNARKEVKEEELIQLVCSNCSTTTTPLWRRDDGGASLCNACGLYYKLHHEKRPLSMKTDIIKKRQRYESSNGNHGTGRKASKKMKGESSAAAAAASHPVGSSSSSTSSHSAPPSPATTIGNQTPAATTMSSMNSMDDDYPTNHDIYPVSTTSSPSPPSSPSGHSILPYSYIQQHHLPAFMNSG</sequence>
<dbReference type="InterPro" id="IPR000679">
    <property type="entry name" value="Znf_GATA"/>
</dbReference>
<gene>
    <name evidence="11" type="primary">ABSGL_14453.1 scaffold 14663</name>
</gene>
<keyword evidence="2" id="KW-0479">Metal-binding</keyword>
<keyword evidence="3 8" id="KW-0863">Zinc-finger</keyword>
<feature type="domain" description="GATA-type" evidence="10">
    <location>
        <begin position="539"/>
        <end position="586"/>
    </location>
</feature>
<protein>
    <recommendedName>
        <fullName evidence="10">GATA-type domain-containing protein</fullName>
    </recommendedName>
</protein>
<dbReference type="PROSITE" id="PS00344">
    <property type="entry name" value="GATA_ZN_FINGER_1"/>
    <property type="match status" value="1"/>
</dbReference>
<dbReference type="PANTHER" id="PTHR10071">
    <property type="entry name" value="TRANSCRIPTION FACTOR GATA FAMILY MEMBER"/>
    <property type="match status" value="1"/>
</dbReference>
<dbReference type="Gene3D" id="3.30.50.10">
    <property type="entry name" value="Erythroid Transcription Factor GATA-1, subunit A"/>
    <property type="match status" value="2"/>
</dbReference>